<gene>
    <name evidence="1" type="ORF">HJG63_012524</name>
</gene>
<dbReference type="AlphaFoldDB" id="A0A7J8EKW7"/>
<evidence type="ECO:0000313" key="1">
    <source>
        <dbReference type="EMBL" id="KAF6435799.1"/>
    </source>
</evidence>
<sequence length="120" mass="13621">MKRSGSCHWDTSGKSPPCNQVTMPSVPDHPETLWSFKCDLNGKAIYGHRWEGGTSALSSNYINRDTPECTELYLADIKLMLHKCQLFGSGFLQVWSMGHFIEIVRECLLQLQIPGRTPHR</sequence>
<name>A0A7J8EKW7_ROUAE</name>
<comment type="caution">
    <text evidence="1">The sequence shown here is derived from an EMBL/GenBank/DDBJ whole genome shotgun (WGS) entry which is preliminary data.</text>
</comment>
<organism evidence="1 2">
    <name type="scientific">Rousettus aegyptiacus</name>
    <name type="common">Egyptian fruit bat</name>
    <name type="synonym">Pteropus aegyptiacus</name>
    <dbReference type="NCBI Taxonomy" id="9407"/>
    <lineage>
        <taxon>Eukaryota</taxon>
        <taxon>Metazoa</taxon>
        <taxon>Chordata</taxon>
        <taxon>Craniata</taxon>
        <taxon>Vertebrata</taxon>
        <taxon>Euteleostomi</taxon>
        <taxon>Mammalia</taxon>
        <taxon>Eutheria</taxon>
        <taxon>Laurasiatheria</taxon>
        <taxon>Chiroptera</taxon>
        <taxon>Yinpterochiroptera</taxon>
        <taxon>Pteropodoidea</taxon>
        <taxon>Pteropodidae</taxon>
        <taxon>Rousettinae</taxon>
        <taxon>Rousettus</taxon>
    </lineage>
</organism>
<protein>
    <submittedName>
        <fullName evidence="1">Uncharacterized protein</fullName>
    </submittedName>
</protein>
<dbReference type="EMBL" id="JACASE010000009">
    <property type="protein sequence ID" value="KAF6435799.1"/>
    <property type="molecule type" value="Genomic_DNA"/>
</dbReference>
<reference evidence="1 2" key="1">
    <citation type="journal article" date="2020" name="Nature">
        <title>Six reference-quality genomes reveal evolution of bat adaptations.</title>
        <authorList>
            <person name="Jebb D."/>
            <person name="Huang Z."/>
            <person name="Pippel M."/>
            <person name="Hughes G.M."/>
            <person name="Lavrichenko K."/>
            <person name="Devanna P."/>
            <person name="Winkler S."/>
            <person name="Jermiin L.S."/>
            <person name="Skirmuntt E.C."/>
            <person name="Katzourakis A."/>
            <person name="Burkitt-Gray L."/>
            <person name="Ray D.A."/>
            <person name="Sullivan K.A.M."/>
            <person name="Roscito J.G."/>
            <person name="Kirilenko B.M."/>
            <person name="Davalos L.M."/>
            <person name="Corthals A.P."/>
            <person name="Power M.L."/>
            <person name="Jones G."/>
            <person name="Ransome R.D."/>
            <person name="Dechmann D.K.N."/>
            <person name="Locatelli A.G."/>
            <person name="Puechmaille S.J."/>
            <person name="Fedrigo O."/>
            <person name="Jarvis E.D."/>
            <person name="Hiller M."/>
            <person name="Vernes S.C."/>
            <person name="Myers E.W."/>
            <person name="Teeling E.C."/>
        </authorList>
    </citation>
    <scope>NUCLEOTIDE SEQUENCE [LARGE SCALE GENOMIC DNA]</scope>
    <source>
        <strain evidence="1">MRouAeg1</strain>
        <tissue evidence="1">Muscle</tissue>
    </source>
</reference>
<evidence type="ECO:0000313" key="2">
    <source>
        <dbReference type="Proteomes" id="UP000593571"/>
    </source>
</evidence>
<proteinExistence type="predicted"/>
<dbReference type="Proteomes" id="UP000593571">
    <property type="component" value="Unassembled WGS sequence"/>
</dbReference>
<accession>A0A7J8EKW7</accession>
<keyword evidence="2" id="KW-1185">Reference proteome</keyword>